<evidence type="ECO:0000256" key="1">
    <source>
        <dbReference type="ARBA" id="ARBA00022723"/>
    </source>
</evidence>
<dbReference type="Pfam" id="PF07883">
    <property type="entry name" value="Cupin_2"/>
    <property type="match status" value="1"/>
</dbReference>
<dbReference type="SUPFAM" id="SSF51182">
    <property type="entry name" value="RmlC-like cupins"/>
    <property type="match status" value="1"/>
</dbReference>
<dbReference type="Gene3D" id="2.60.120.10">
    <property type="entry name" value="Jelly Rolls"/>
    <property type="match status" value="1"/>
</dbReference>
<feature type="domain" description="Cupin type-2" evidence="2">
    <location>
        <begin position="44"/>
        <end position="112"/>
    </location>
</feature>
<keyword evidence="4" id="KW-1185">Reference proteome</keyword>
<dbReference type="CDD" id="cd02221">
    <property type="entry name" value="cupin_TM1287-like"/>
    <property type="match status" value="1"/>
</dbReference>
<name>A0A544QYK9_9FIRM</name>
<sequence>MINKKENLVSNVRECVQNGKGKGTFTTIVPIEDLRGHGRLFSRISLEVGSSIGMHDHTEDFEVYCILSGNGVVNDNGKNIEVSEGDVIYTADGRVHSIENTGDKELEFIAVVLYDKK</sequence>
<dbReference type="InterPro" id="IPR014710">
    <property type="entry name" value="RmlC-like_jellyroll"/>
</dbReference>
<gene>
    <name evidence="3" type="ORF">EXD82_00925</name>
</gene>
<dbReference type="AlphaFoldDB" id="A0A544QYK9"/>
<dbReference type="Proteomes" id="UP000317863">
    <property type="component" value="Unassembled WGS sequence"/>
</dbReference>
<keyword evidence="1" id="KW-0479">Metal-binding</keyword>
<dbReference type="PANTHER" id="PTHR35848:SF6">
    <property type="entry name" value="CUPIN TYPE-2 DOMAIN-CONTAINING PROTEIN"/>
    <property type="match status" value="1"/>
</dbReference>
<dbReference type="GO" id="GO:0046872">
    <property type="term" value="F:metal ion binding"/>
    <property type="evidence" value="ECO:0007669"/>
    <property type="project" value="UniProtKB-KW"/>
</dbReference>
<dbReference type="InterPro" id="IPR013096">
    <property type="entry name" value="Cupin_2"/>
</dbReference>
<reference evidence="3 4" key="1">
    <citation type="submission" date="2019-02" db="EMBL/GenBank/DDBJ databases">
        <title>Peptostreptococcaceae bacterium ZHW00191 nov., a new bacterium isolated from the human gut.</title>
        <authorList>
            <person name="Zhou H.-W."/>
            <person name="Chen X.-J."/>
        </authorList>
    </citation>
    <scope>NUCLEOTIDE SEQUENCE [LARGE SCALE GENOMIC DNA]</scope>
    <source>
        <strain evidence="3 4">ZHW00191</strain>
    </source>
</reference>
<organism evidence="3 4">
    <name type="scientific">Peptacetobacter hominis</name>
    <dbReference type="NCBI Taxonomy" id="2743610"/>
    <lineage>
        <taxon>Bacteria</taxon>
        <taxon>Bacillati</taxon>
        <taxon>Bacillota</taxon>
        <taxon>Clostridia</taxon>
        <taxon>Peptostreptococcales</taxon>
        <taxon>Peptostreptococcaceae</taxon>
        <taxon>Peptacetobacter</taxon>
    </lineage>
</organism>
<evidence type="ECO:0000313" key="4">
    <source>
        <dbReference type="Proteomes" id="UP000317863"/>
    </source>
</evidence>
<dbReference type="PANTHER" id="PTHR35848">
    <property type="entry name" value="OXALATE-BINDING PROTEIN"/>
    <property type="match status" value="1"/>
</dbReference>
<dbReference type="InterPro" id="IPR011051">
    <property type="entry name" value="RmlC_Cupin_sf"/>
</dbReference>
<accession>A0A544QYK9</accession>
<comment type="caution">
    <text evidence="3">The sequence shown here is derived from an EMBL/GenBank/DDBJ whole genome shotgun (WGS) entry which is preliminary data.</text>
</comment>
<dbReference type="OrthoDB" id="9797047at2"/>
<evidence type="ECO:0000313" key="3">
    <source>
        <dbReference type="EMBL" id="TQQ85809.1"/>
    </source>
</evidence>
<dbReference type="InterPro" id="IPR051610">
    <property type="entry name" value="GPI/OXD"/>
</dbReference>
<evidence type="ECO:0000259" key="2">
    <source>
        <dbReference type="Pfam" id="PF07883"/>
    </source>
</evidence>
<proteinExistence type="predicted"/>
<dbReference type="EMBL" id="SGJB01000001">
    <property type="protein sequence ID" value="TQQ85809.1"/>
    <property type="molecule type" value="Genomic_DNA"/>
</dbReference>
<dbReference type="RefSeq" id="WP_142535034.1">
    <property type="nucleotide sequence ID" value="NZ_SGJB01000001.1"/>
</dbReference>
<protein>
    <submittedName>
        <fullName evidence="3">Cupin domain-containing protein</fullName>
    </submittedName>
</protein>